<accession>A0A1M7KUX6</accession>
<proteinExistence type="predicted"/>
<reference evidence="1 2" key="1">
    <citation type="submission" date="2016-11" db="EMBL/GenBank/DDBJ databases">
        <authorList>
            <person name="Jaros S."/>
            <person name="Januszkiewicz K."/>
            <person name="Wedrychowicz H."/>
        </authorList>
    </citation>
    <scope>NUCLEOTIDE SEQUENCE [LARGE SCALE GENOMIC DNA]</scope>
    <source>
        <strain evidence="1 2">DSM 29589</strain>
    </source>
</reference>
<sequence>MATSASHHISRKAVTTLLHSPRTAAAIGRPMNVVVCIDMRLLGIAAEEASATFRKMRRQKFGRWSGYKPRGTGTPKNGTPVDTWVIEAPNGRHHVHWMLHIQPENRAEFEEKLVRWVRSMAGMKLSAPLPDGALHVTDAHNPEGKKLYMAKGIDPFYARLFRITHVPGGIVFGRRAGTARALGPSVWKPLKRGYLARKRAGLV</sequence>
<dbReference type="AlphaFoldDB" id="A0A1M7KUX6"/>
<dbReference type="Proteomes" id="UP000183974">
    <property type="component" value="Unassembled WGS sequence"/>
</dbReference>
<name>A0A1M7KUX6_9RHOB</name>
<evidence type="ECO:0000313" key="2">
    <source>
        <dbReference type="Proteomes" id="UP000183974"/>
    </source>
</evidence>
<evidence type="ECO:0000313" key="1">
    <source>
        <dbReference type="EMBL" id="SHM68841.1"/>
    </source>
</evidence>
<gene>
    <name evidence="1" type="ORF">SAMN05444398_1383</name>
</gene>
<keyword evidence="2" id="KW-1185">Reference proteome</keyword>
<evidence type="ECO:0008006" key="3">
    <source>
        <dbReference type="Google" id="ProtNLM"/>
    </source>
</evidence>
<organism evidence="1 2">
    <name type="scientific">Roseovarius pacificus</name>
    <dbReference type="NCBI Taxonomy" id="337701"/>
    <lineage>
        <taxon>Bacteria</taxon>
        <taxon>Pseudomonadati</taxon>
        <taxon>Pseudomonadota</taxon>
        <taxon>Alphaproteobacteria</taxon>
        <taxon>Rhodobacterales</taxon>
        <taxon>Roseobacteraceae</taxon>
        <taxon>Roseovarius</taxon>
    </lineage>
</organism>
<protein>
    <recommendedName>
        <fullName evidence="3">Bacteriophage replication gene A protein (GPA)</fullName>
    </recommendedName>
</protein>
<dbReference type="EMBL" id="FRBR01000038">
    <property type="protein sequence ID" value="SHM68841.1"/>
    <property type="molecule type" value="Genomic_DNA"/>
</dbReference>